<dbReference type="GeneID" id="20082796"/>
<protein>
    <recommendedName>
        <fullName evidence="2">DDE Tnp4 domain-containing protein</fullName>
    </recommendedName>
</protein>
<dbReference type="EMBL" id="KI913961">
    <property type="protein sequence ID" value="ETW02178.1"/>
    <property type="molecule type" value="Genomic_DNA"/>
</dbReference>
<sequence length="109" mass="12533">MKHYGSWDVVAAVFPQKSRTIQKRVISFVKVLHFYLLQNYTEKKTYYSENHALNSHEVEVSVLPNGLAIISTKYFKGSLSDMATFDQNIDFYFGTLAKHPNEDNLADPN</sequence>
<reference evidence="1" key="1">
    <citation type="submission" date="2013-12" db="EMBL/GenBank/DDBJ databases">
        <title>The Genome Sequence of Aphanomyces invadans NJM9701.</title>
        <authorList>
            <consortium name="The Broad Institute Genomics Platform"/>
            <person name="Russ C."/>
            <person name="Tyler B."/>
            <person name="van West P."/>
            <person name="Dieguez-Uribeondo J."/>
            <person name="Young S.K."/>
            <person name="Zeng Q."/>
            <person name="Gargeya S."/>
            <person name="Fitzgerald M."/>
            <person name="Abouelleil A."/>
            <person name="Alvarado L."/>
            <person name="Chapman S.B."/>
            <person name="Gainer-Dewar J."/>
            <person name="Goldberg J."/>
            <person name="Griggs A."/>
            <person name="Gujja S."/>
            <person name="Hansen M."/>
            <person name="Howarth C."/>
            <person name="Imamovic A."/>
            <person name="Ireland A."/>
            <person name="Larimer J."/>
            <person name="McCowan C."/>
            <person name="Murphy C."/>
            <person name="Pearson M."/>
            <person name="Poon T.W."/>
            <person name="Priest M."/>
            <person name="Roberts A."/>
            <person name="Saif S."/>
            <person name="Shea T."/>
            <person name="Sykes S."/>
            <person name="Wortman J."/>
            <person name="Nusbaum C."/>
            <person name="Birren B."/>
        </authorList>
    </citation>
    <scope>NUCLEOTIDE SEQUENCE [LARGE SCALE GENOMIC DNA]</scope>
    <source>
        <strain evidence="1">NJM9701</strain>
    </source>
</reference>
<proteinExistence type="predicted"/>
<name>A0A024U973_9STRA</name>
<organism evidence="1">
    <name type="scientific">Aphanomyces invadans</name>
    <dbReference type="NCBI Taxonomy" id="157072"/>
    <lineage>
        <taxon>Eukaryota</taxon>
        <taxon>Sar</taxon>
        <taxon>Stramenopiles</taxon>
        <taxon>Oomycota</taxon>
        <taxon>Saprolegniomycetes</taxon>
        <taxon>Saprolegniales</taxon>
        <taxon>Verrucalvaceae</taxon>
        <taxon>Aphanomyces</taxon>
    </lineage>
</organism>
<dbReference type="VEuPathDB" id="FungiDB:H310_05746"/>
<dbReference type="RefSeq" id="XP_008868783.1">
    <property type="nucleotide sequence ID" value="XM_008870561.1"/>
</dbReference>
<evidence type="ECO:0008006" key="2">
    <source>
        <dbReference type="Google" id="ProtNLM"/>
    </source>
</evidence>
<dbReference type="AlphaFoldDB" id="A0A024U973"/>
<evidence type="ECO:0000313" key="1">
    <source>
        <dbReference type="EMBL" id="ETW02178.1"/>
    </source>
</evidence>
<accession>A0A024U973</accession>
<gene>
    <name evidence="1" type="ORF">H310_05746</name>
</gene>